<name>A0A9X4PBG3_9PAST</name>
<dbReference type="Proteomes" id="UP001155500">
    <property type="component" value="Unassembled WGS sequence"/>
</dbReference>
<dbReference type="RefSeq" id="WP_279571956.1">
    <property type="nucleotide sequence ID" value="NZ_LWID01000001.1"/>
</dbReference>
<dbReference type="AlphaFoldDB" id="A0A9X4PBG3"/>
<proteinExistence type="predicted"/>
<sequence>MEIKDIPQDNSKIFAGQKKVIYATRQGKYEMSTTTGWIEEEFVTQQAVLDLQQKAQEAWQAVKCGQKSIIFYLMYKYRFDETSLAQATGLWKWQVRRHCQPKVFARLSCKTLAKYAQAFQLSIAQLNPLEYHNDEF</sequence>
<organism evidence="1 2">
    <name type="scientific">Volucribacter amazonae</name>
    <dbReference type="NCBI Taxonomy" id="256731"/>
    <lineage>
        <taxon>Bacteria</taxon>
        <taxon>Pseudomonadati</taxon>
        <taxon>Pseudomonadota</taxon>
        <taxon>Gammaproteobacteria</taxon>
        <taxon>Pasteurellales</taxon>
        <taxon>Pasteurellaceae</taxon>
        <taxon>Volucribacter</taxon>
    </lineage>
</organism>
<reference evidence="1" key="1">
    <citation type="submission" date="2016-03" db="EMBL/GenBank/DDBJ databases">
        <title>Co-evolution between Pasteurellaceae and their hosts.</title>
        <authorList>
            <person name="Hansen M.J."/>
            <person name="Bojesen A.M."/>
            <person name="Planet P."/>
        </authorList>
    </citation>
    <scope>NUCLEOTIDE SEQUENCE</scope>
    <source>
        <strain evidence="1">146/S8/89</strain>
    </source>
</reference>
<evidence type="ECO:0000313" key="1">
    <source>
        <dbReference type="EMBL" id="MDG6894481.1"/>
    </source>
</evidence>
<protein>
    <submittedName>
        <fullName evidence="1">Uncharacterized protein</fullName>
    </submittedName>
</protein>
<gene>
    <name evidence="1" type="ORF">A6A20_02300</name>
</gene>
<evidence type="ECO:0000313" key="2">
    <source>
        <dbReference type="Proteomes" id="UP001155500"/>
    </source>
</evidence>
<keyword evidence="2" id="KW-1185">Reference proteome</keyword>
<comment type="caution">
    <text evidence="1">The sequence shown here is derived from an EMBL/GenBank/DDBJ whole genome shotgun (WGS) entry which is preliminary data.</text>
</comment>
<accession>A0A9X4PBG3</accession>
<dbReference type="EMBL" id="LWID01000001">
    <property type="protein sequence ID" value="MDG6894481.1"/>
    <property type="molecule type" value="Genomic_DNA"/>
</dbReference>